<evidence type="ECO:0000256" key="8">
    <source>
        <dbReference type="RuleBase" id="RU000473"/>
    </source>
</evidence>
<dbReference type="CTD" id="4535"/>
<evidence type="ECO:0000256" key="3">
    <source>
        <dbReference type="ARBA" id="ARBA00021009"/>
    </source>
</evidence>
<feature type="transmembrane region" description="Helical" evidence="9">
    <location>
        <begin position="177"/>
        <end position="194"/>
    </location>
</feature>
<keyword evidence="6 9" id="KW-0472">Membrane</keyword>
<keyword evidence="7" id="KW-0520">NAD</keyword>
<dbReference type="GO" id="GO:0009060">
    <property type="term" value="P:aerobic respiration"/>
    <property type="evidence" value="ECO:0007669"/>
    <property type="project" value="TreeGrafter"/>
</dbReference>
<protein>
    <recommendedName>
        <fullName evidence="3 8">NADH-ubiquinone oxidoreductase chain 1</fullName>
        <ecNumber evidence="8">7.1.1.2</ecNumber>
    </recommendedName>
</protein>
<dbReference type="AlphaFoldDB" id="Q06SA5"/>
<dbReference type="EMBL" id="DQ632743">
    <property type="protein sequence ID" value="ABF60133.1"/>
    <property type="molecule type" value="Genomic_DNA"/>
</dbReference>
<feature type="transmembrane region" description="Helical" evidence="9">
    <location>
        <begin position="145"/>
        <end position="165"/>
    </location>
</feature>
<proteinExistence type="inferred from homology"/>
<feature type="transmembrane region" description="Helical" evidence="9">
    <location>
        <begin position="252"/>
        <end position="271"/>
    </location>
</feature>
<evidence type="ECO:0000256" key="9">
    <source>
        <dbReference type="SAM" id="Phobius"/>
    </source>
</evidence>
<feature type="transmembrane region" description="Helical" evidence="9">
    <location>
        <begin position="100"/>
        <end position="124"/>
    </location>
</feature>
<comment type="subcellular location">
    <subcellularLocation>
        <location evidence="1">Membrane</location>
        <topology evidence="1">Multi-pass membrane protein</topology>
    </subcellularLocation>
    <subcellularLocation>
        <location evidence="7">Mitochondrion inner membrane</location>
        <topology evidence="7">Multi-pass membrane protein</topology>
    </subcellularLocation>
</comment>
<name>Q06SA5_ACATU</name>
<evidence type="ECO:0000256" key="1">
    <source>
        <dbReference type="ARBA" id="ARBA00004141"/>
    </source>
</evidence>
<dbReference type="PROSITE" id="PS00668">
    <property type="entry name" value="COMPLEX1_ND1_2"/>
    <property type="match status" value="1"/>
</dbReference>
<comment type="similarity">
    <text evidence="2 7">Belongs to the complex I subunit 1 family.</text>
</comment>
<gene>
    <name evidence="10" type="primary">ND1</name>
</gene>
<evidence type="ECO:0000313" key="10">
    <source>
        <dbReference type="EMBL" id="ABF60133.1"/>
    </source>
</evidence>
<keyword evidence="4 7" id="KW-0812">Transmembrane</keyword>
<feature type="transmembrane region" description="Helical" evidence="9">
    <location>
        <begin position="74"/>
        <end position="94"/>
    </location>
</feature>
<dbReference type="GO" id="GO:0003954">
    <property type="term" value="F:NADH dehydrogenase activity"/>
    <property type="evidence" value="ECO:0007669"/>
    <property type="project" value="TreeGrafter"/>
</dbReference>
<dbReference type="GeneID" id="4363485"/>
<reference evidence="10" key="1">
    <citation type="journal article" date="2006" name="Front. Zool.">
        <title>The complete sequences and gene organisation of the mitochondrial genomes of the heterodont bivalves Acanthocardia tuberculata and Hiatella arctica--and the first record for a putative Atpase subunit 8 gene in marine bivalves.</title>
        <authorList>
            <person name="Dreyer H."/>
            <person name="Steiner G."/>
        </authorList>
    </citation>
    <scope>NUCLEOTIDE SEQUENCE</scope>
</reference>
<feature type="transmembrane region" description="Helical" evidence="9">
    <location>
        <begin position="283"/>
        <end position="302"/>
    </location>
</feature>
<dbReference type="GO" id="GO:0005743">
    <property type="term" value="C:mitochondrial inner membrane"/>
    <property type="evidence" value="ECO:0007669"/>
    <property type="project" value="UniProtKB-SubCell"/>
</dbReference>
<organism evidence="10">
    <name type="scientific">Acanthocardia tuberculata</name>
    <name type="common">Rough cockle</name>
    <dbReference type="NCBI Taxonomy" id="385555"/>
    <lineage>
        <taxon>Eukaryota</taxon>
        <taxon>Metazoa</taxon>
        <taxon>Spiralia</taxon>
        <taxon>Lophotrochozoa</taxon>
        <taxon>Mollusca</taxon>
        <taxon>Bivalvia</taxon>
        <taxon>Autobranchia</taxon>
        <taxon>Heteroconchia</taxon>
        <taxon>Euheterodonta</taxon>
        <taxon>Imparidentia</taxon>
        <taxon>Neoheterodontei</taxon>
        <taxon>Cardiida</taxon>
        <taxon>Cardioidea</taxon>
        <taxon>Cardiidae</taxon>
        <taxon>Lymnocardiinae</taxon>
        <taxon>Acanthocardia</taxon>
    </lineage>
</organism>
<feature type="transmembrane region" description="Helical" evidence="9">
    <location>
        <begin position="6"/>
        <end position="28"/>
    </location>
</feature>
<dbReference type="EC" id="7.1.1.2" evidence="8"/>
<dbReference type="RefSeq" id="YP_784027.1">
    <property type="nucleotide sequence ID" value="NC_008452.1"/>
</dbReference>
<evidence type="ECO:0000256" key="2">
    <source>
        <dbReference type="ARBA" id="ARBA00010535"/>
    </source>
</evidence>
<dbReference type="InterPro" id="IPR018086">
    <property type="entry name" value="NADH_UbQ_OxRdtase_su1_CS"/>
</dbReference>
<evidence type="ECO:0000256" key="6">
    <source>
        <dbReference type="ARBA" id="ARBA00023136"/>
    </source>
</evidence>
<keyword evidence="8" id="KW-0830">Ubiquinone</keyword>
<geneLocation type="mitochondrion" evidence="10"/>
<keyword evidence="5 9" id="KW-1133">Transmembrane helix</keyword>
<evidence type="ECO:0000256" key="7">
    <source>
        <dbReference type="RuleBase" id="RU000471"/>
    </source>
</evidence>
<dbReference type="PANTHER" id="PTHR11432:SF3">
    <property type="entry name" value="NADH-UBIQUINONE OXIDOREDUCTASE CHAIN 1"/>
    <property type="match status" value="1"/>
</dbReference>
<sequence>MADYLVYLLSCVYTMVSMLVSVAFFIVLERKGLGVFQLRHGPNKVGVKGLVQAVADGVKLLSKSLTAPSKANKVLFFLAPVLLFSVSFCIWAVFPSWYPTFYFNFSVFFFLSVSASNVFGLILSGWSSNSVYAMLGAMRAVAQTISYEVCMTTLLLCPLLFFYTFEFQHVCEVGIKSGFFCFEVFLLWFISVLAETNRAPFDFVEGESELVAGYHVEMGGAFFALIALGEYGSMLAMSVFTVALFFSGLSSVLSMLLIVSFSMLFILVRAAVPRYRYDVLMDFCWKVALPLSLSLFVVCLALS</sequence>
<comment type="catalytic activity">
    <reaction evidence="8">
        <text>a ubiquinone + NADH + 5 H(+)(in) = a ubiquinol + NAD(+) + 4 H(+)(out)</text>
        <dbReference type="Rhea" id="RHEA:29091"/>
        <dbReference type="Rhea" id="RHEA-COMP:9565"/>
        <dbReference type="Rhea" id="RHEA-COMP:9566"/>
        <dbReference type="ChEBI" id="CHEBI:15378"/>
        <dbReference type="ChEBI" id="CHEBI:16389"/>
        <dbReference type="ChEBI" id="CHEBI:17976"/>
        <dbReference type="ChEBI" id="CHEBI:57540"/>
        <dbReference type="ChEBI" id="CHEBI:57945"/>
        <dbReference type="EC" id="7.1.1.2"/>
    </reaction>
</comment>
<keyword evidence="8 10" id="KW-0496">Mitochondrion</keyword>
<evidence type="ECO:0000256" key="4">
    <source>
        <dbReference type="ARBA" id="ARBA00022692"/>
    </source>
</evidence>
<dbReference type="GO" id="GO:0008137">
    <property type="term" value="F:NADH dehydrogenase (ubiquinone) activity"/>
    <property type="evidence" value="ECO:0007669"/>
    <property type="project" value="UniProtKB-EC"/>
</dbReference>
<feature type="transmembrane region" description="Helical" evidence="9">
    <location>
        <begin position="222"/>
        <end position="246"/>
    </location>
</feature>
<dbReference type="Pfam" id="PF00146">
    <property type="entry name" value="NADHdh"/>
    <property type="match status" value="1"/>
</dbReference>
<evidence type="ECO:0000256" key="5">
    <source>
        <dbReference type="ARBA" id="ARBA00022989"/>
    </source>
</evidence>
<accession>Q06SA5</accession>
<dbReference type="HAMAP" id="MF_01350">
    <property type="entry name" value="NDH1_NuoH"/>
    <property type="match status" value="1"/>
</dbReference>
<dbReference type="PANTHER" id="PTHR11432">
    <property type="entry name" value="NADH DEHYDROGENASE SUBUNIT 1"/>
    <property type="match status" value="1"/>
</dbReference>
<dbReference type="InterPro" id="IPR001694">
    <property type="entry name" value="NADH_UbQ_OxRdtase_su1/FPO"/>
</dbReference>